<proteinExistence type="predicted"/>
<feature type="transmembrane region" description="Helical" evidence="1">
    <location>
        <begin position="66"/>
        <end position="98"/>
    </location>
</feature>
<keyword evidence="1" id="KW-0472">Membrane</keyword>
<keyword evidence="1" id="KW-1133">Transmembrane helix</keyword>
<accession>A0A1G2EMF0</accession>
<evidence type="ECO:0000256" key="1">
    <source>
        <dbReference type="SAM" id="Phobius"/>
    </source>
</evidence>
<evidence type="ECO:0000313" key="2">
    <source>
        <dbReference type="EMBL" id="OGZ26994.1"/>
    </source>
</evidence>
<comment type="caution">
    <text evidence="2">The sequence shown here is derived from an EMBL/GenBank/DDBJ whole genome shotgun (WGS) entry which is preliminary data.</text>
</comment>
<keyword evidence="1" id="KW-0812">Transmembrane</keyword>
<reference evidence="2 3" key="1">
    <citation type="journal article" date="2016" name="Nat. Commun.">
        <title>Thousands of microbial genomes shed light on interconnected biogeochemical processes in an aquifer system.</title>
        <authorList>
            <person name="Anantharaman K."/>
            <person name="Brown C.T."/>
            <person name="Hug L.A."/>
            <person name="Sharon I."/>
            <person name="Castelle C.J."/>
            <person name="Probst A.J."/>
            <person name="Thomas B.C."/>
            <person name="Singh A."/>
            <person name="Wilkins M.J."/>
            <person name="Karaoz U."/>
            <person name="Brodie E.L."/>
            <person name="Williams K.H."/>
            <person name="Hubbard S.S."/>
            <person name="Banfield J.F."/>
        </authorList>
    </citation>
    <scope>NUCLEOTIDE SEQUENCE [LARGE SCALE GENOMIC DNA]</scope>
</reference>
<dbReference type="EMBL" id="MHMM01000012">
    <property type="protein sequence ID" value="OGZ26994.1"/>
    <property type="molecule type" value="Genomic_DNA"/>
</dbReference>
<sequence length="122" mass="14188">MKEKAKKYFLPGIGIAASVYCSAAFAAGAIIGFALIEFFMNKFLKTGKVRMLKFRYKEWEIHLHHWIWPVIIISGVCIISTIAAIPLFILGLLNGLIFHDIYTHNKWKDDDKRWYHVVYKKV</sequence>
<gene>
    <name evidence="2" type="ORF">A2365_02735</name>
</gene>
<evidence type="ECO:0000313" key="3">
    <source>
        <dbReference type="Proteomes" id="UP000177740"/>
    </source>
</evidence>
<dbReference type="AlphaFoldDB" id="A0A1G2EMF0"/>
<feature type="transmembrane region" description="Helical" evidence="1">
    <location>
        <begin position="12"/>
        <end position="36"/>
    </location>
</feature>
<organism evidence="2 3">
    <name type="scientific">Candidatus Nealsonbacteria bacterium RIFOXYB1_FULL_40_15</name>
    <dbReference type="NCBI Taxonomy" id="1801677"/>
    <lineage>
        <taxon>Bacteria</taxon>
        <taxon>Candidatus Nealsoniibacteriota</taxon>
    </lineage>
</organism>
<dbReference type="Proteomes" id="UP000177740">
    <property type="component" value="Unassembled WGS sequence"/>
</dbReference>
<name>A0A1G2EMF0_9BACT</name>
<protein>
    <submittedName>
        <fullName evidence="2">Uncharacterized protein</fullName>
    </submittedName>
</protein>